<dbReference type="InterPro" id="IPR051320">
    <property type="entry name" value="Viral_Replic_Matur_Polypro"/>
</dbReference>
<reference evidence="3" key="3">
    <citation type="journal article" date="2017" name="Nature">
        <title>Genome sequence of the progenitor of the wheat D genome Aegilops tauschii.</title>
        <authorList>
            <person name="Luo M.C."/>
            <person name="Gu Y.Q."/>
            <person name="Puiu D."/>
            <person name="Wang H."/>
            <person name="Twardziok S.O."/>
            <person name="Deal K.R."/>
            <person name="Huo N."/>
            <person name="Zhu T."/>
            <person name="Wang L."/>
            <person name="Wang Y."/>
            <person name="McGuire P.E."/>
            <person name="Liu S."/>
            <person name="Long H."/>
            <person name="Ramasamy R.K."/>
            <person name="Rodriguez J.C."/>
            <person name="Van S.L."/>
            <person name="Yuan L."/>
            <person name="Wang Z."/>
            <person name="Xia Z."/>
            <person name="Xiao L."/>
            <person name="Anderson O.D."/>
            <person name="Ouyang S."/>
            <person name="Liang Y."/>
            <person name="Zimin A.V."/>
            <person name="Pertea G."/>
            <person name="Qi P."/>
            <person name="Bennetzen J.L."/>
            <person name="Dai X."/>
            <person name="Dawson M.W."/>
            <person name="Muller H.G."/>
            <person name="Kugler K."/>
            <person name="Rivarola-Duarte L."/>
            <person name="Spannagl M."/>
            <person name="Mayer K.F.X."/>
            <person name="Lu F.H."/>
            <person name="Bevan M.W."/>
            <person name="Leroy P."/>
            <person name="Li P."/>
            <person name="You F.M."/>
            <person name="Sun Q."/>
            <person name="Liu Z."/>
            <person name="Lyons E."/>
            <person name="Wicker T."/>
            <person name="Salzberg S.L."/>
            <person name="Devos K.M."/>
            <person name="Dvorak J."/>
        </authorList>
    </citation>
    <scope>NUCLEOTIDE SEQUENCE [LARGE SCALE GENOMIC DNA]</scope>
    <source>
        <strain evidence="3">cv. AL8/78</strain>
    </source>
</reference>
<sequence length="256" mass="29190">MNTDLSPVLRHCAVVCFDDILIFSKTYDEHIKHLRQVLQILEEKHWKVKGSKCTFAQRSVQYLGYVVSEEGVATDPQKVTDVQNWPIPTSVKELRGFLGLSGYYRKFVRQYGVISQPLTHLLRKNVPFVWTADSQLAFDTLKQALVSAPVLALPDFKVQFVVETDASDTGVGAVLMQRGHPLAYVSKGLGPRTRGLSTYEKEYMAILLAVEQWRPYLQHSEFLIMTDHCSLAHLGDQRLHTPWQQKVFTKLLGLQF</sequence>
<keyword evidence="4" id="KW-1185">Reference proteome</keyword>
<dbReference type="Gramene" id="AET2Gv20739400.1">
    <property type="protein sequence ID" value="AET2Gv20739400.1"/>
    <property type="gene ID" value="AET2Gv20739400"/>
</dbReference>
<proteinExistence type="predicted"/>
<evidence type="ECO:0008006" key="5">
    <source>
        <dbReference type="Google" id="ProtNLM"/>
    </source>
</evidence>
<reference evidence="3" key="4">
    <citation type="submission" date="2019-03" db="UniProtKB">
        <authorList>
            <consortium name="EnsemblPlants"/>
        </authorList>
    </citation>
    <scope>IDENTIFICATION</scope>
</reference>
<evidence type="ECO:0000313" key="4">
    <source>
        <dbReference type="Proteomes" id="UP000015105"/>
    </source>
</evidence>
<reference evidence="3" key="5">
    <citation type="journal article" date="2021" name="G3 (Bethesda)">
        <title>Aegilops tauschii genome assembly Aet v5.0 features greater sequence contiguity and improved annotation.</title>
        <authorList>
            <person name="Wang L."/>
            <person name="Zhu T."/>
            <person name="Rodriguez J.C."/>
            <person name="Deal K.R."/>
            <person name="Dubcovsky J."/>
            <person name="McGuire P.E."/>
            <person name="Lux T."/>
            <person name="Spannagl M."/>
            <person name="Mayer K.F.X."/>
            <person name="Baldrich P."/>
            <person name="Meyers B.C."/>
            <person name="Huo N."/>
            <person name="Gu Y.Q."/>
            <person name="Zhou H."/>
            <person name="Devos K.M."/>
            <person name="Bennetzen J.L."/>
            <person name="Unver T."/>
            <person name="Budak H."/>
            <person name="Gulick P.J."/>
            <person name="Galiba G."/>
            <person name="Kalapos B."/>
            <person name="Nelson D.R."/>
            <person name="Li P."/>
            <person name="You F.M."/>
            <person name="Luo M.C."/>
            <person name="Dvorak J."/>
        </authorList>
    </citation>
    <scope>NUCLEOTIDE SEQUENCE [LARGE SCALE GENOMIC DNA]</scope>
    <source>
        <strain evidence="3">cv. AL8/78</strain>
    </source>
</reference>
<feature type="domain" description="Reverse transcriptase" evidence="1">
    <location>
        <begin position="12"/>
        <end position="66"/>
    </location>
</feature>
<organism evidence="3 4">
    <name type="scientific">Aegilops tauschii subsp. strangulata</name>
    <name type="common">Goatgrass</name>
    <dbReference type="NCBI Taxonomy" id="200361"/>
    <lineage>
        <taxon>Eukaryota</taxon>
        <taxon>Viridiplantae</taxon>
        <taxon>Streptophyta</taxon>
        <taxon>Embryophyta</taxon>
        <taxon>Tracheophyta</taxon>
        <taxon>Spermatophyta</taxon>
        <taxon>Magnoliopsida</taxon>
        <taxon>Liliopsida</taxon>
        <taxon>Poales</taxon>
        <taxon>Poaceae</taxon>
        <taxon>BOP clade</taxon>
        <taxon>Pooideae</taxon>
        <taxon>Triticodae</taxon>
        <taxon>Triticeae</taxon>
        <taxon>Triticinae</taxon>
        <taxon>Aegilops</taxon>
    </lineage>
</organism>
<dbReference type="FunFam" id="3.30.70.270:FF:000020">
    <property type="entry name" value="Transposon Tf2-6 polyprotein-like Protein"/>
    <property type="match status" value="1"/>
</dbReference>
<protein>
    <recommendedName>
        <fullName evidence="5">Reverse transcriptase domain-containing protein</fullName>
    </recommendedName>
</protein>
<dbReference type="InterPro" id="IPR000477">
    <property type="entry name" value="RT_dom"/>
</dbReference>
<dbReference type="Pfam" id="PF00078">
    <property type="entry name" value="RVT_1"/>
    <property type="match status" value="1"/>
</dbReference>
<dbReference type="SUPFAM" id="SSF56672">
    <property type="entry name" value="DNA/RNA polymerases"/>
    <property type="match status" value="1"/>
</dbReference>
<reference evidence="4" key="2">
    <citation type="journal article" date="2017" name="Nat. Plants">
        <title>The Aegilops tauschii genome reveals multiple impacts of transposons.</title>
        <authorList>
            <person name="Zhao G."/>
            <person name="Zou C."/>
            <person name="Li K."/>
            <person name="Wang K."/>
            <person name="Li T."/>
            <person name="Gao L."/>
            <person name="Zhang X."/>
            <person name="Wang H."/>
            <person name="Yang Z."/>
            <person name="Liu X."/>
            <person name="Jiang W."/>
            <person name="Mao L."/>
            <person name="Kong X."/>
            <person name="Jiao Y."/>
            <person name="Jia J."/>
        </authorList>
    </citation>
    <scope>NUCLEOTIDE SEQUENCE [LARGE SCALE GENOMIC DNA]</scope>
    <source>
        <strain evidence="4">cv. AL8/78</strain>
    </source>
</reference>
<dbReference type="Proteomes" id="UP000015105">
    <property type="component" value="Chromosome 2D"/>
</dbReference>
<dbReference type="PANTHER" id="PTHR33064:SF37">
    <property type="entry name" value="RIBONUCLEASE H"/>
    <property type="match status" value="1"/>
</dbReference>
<dbReference type="EnsemblPlants" id="AET2Gv20739400.1">
    <property type="protein sequence ID" value="AET2Gv20739400.1"/>
    <property type="gene ID" value="AET2Gv20739400"/>
</dbReference>
<accession>A0A453C5F0</accession>
<feature type="domain" description="Reverse transcriptase/retrotransposon-derived protein RNase H-like" evidence="2">
    <location>
        <begin position="130"/>
        <end position="224"/>
    </location>
</feature>
<evidence type="ECO:0000313" key="3">
    <source>
        <dbReference type="EnsemblPlants" id="AET2Gv20739400.1"/>
    </source>
</evidence>
<dbReference type="Pfam" id="PF17919">
    <property type="entry name" value="RT_RNaseH_2"/>
    <property type="match status" value="1"/>
</dbReference>
<dbReference type="CDD" id="cd09274">
    <property type="entry name" value="RNase_HI_RT_Ty3"/>
    <property type="match status" value="1"/>
</dbReference>
<evidence type="ECO:0000259" key="2">
    <source>
        <dbReference type="Pfam" id="PF17919"/>
    </source>
</evidence>
<dbReference type="AlphaFoldDB" id="A0A453C5F0"/>
<dbReference type="InterPro" id="IPR043128">
    <property type="entry name" value="Rev_trsase/Diguanyl_cyclase"/>
</dbReference>
<dbReference type="Gene3D" id="3.30.70.270">
    <property type="match status" value="2"/>
</dbReference>
<dbReference type="InterPro" id="IPR043502">
    <property type="entry name" value="DNA/RNA_pol_sf"/>
</dbReference>
<reference evidence="4" key="1">
    <citation type="journal article" date="2014" name="Science">
        <title>Ancient hybridizations among the ancestral genomes of bread wheat.</title>
        <authorList>
            <consortium name="International Wheat Genome Sequencing Consortium,"/>
            <person name="Marcussen T."/>
            <person name="Sandve S.R."/>
            <person name="Heier L."/>
            <person name="Spannagl M."/>
            <person name="Pfeifer M."/>
            <person name="Jakobsen K.S."/>
            <person name="Wulff B.B."/>
            <person name="Steuernagel B."/>
            <person name="Mayer K.F."/>
            <person name="Olsen O.A."/>
        </authorList>
    </citation>
    <scope>NUCLEOTIDE SEQUENCE [LARGE SCALE GENOMIC DNA]</scope>
    <source>
        <strain evidence="4">cv. AL8/78</strain>
    </source>
</reference>
<evidence type="ECO:0000259" key="1">
    <source>
        <dbReference type="Pfam" id="PF00078"/>
    </source>
</evidence>
<name>A0A453C5F0_AEGTS</name>
<dbReference type="PANTHER" id="PTHR33064">
    <property type="entry name" value="POL PROTEIN"/>
    <property type="match status" value="1"/>
</dbReference>
<dbReference type="InterPro" id="IPR041577">
    <property type="entry name" value="RT_RNaseH_2"/>
</dbReference>
<dbReference type="STRING" id="200361.A0A453C5F0"/>